<dbReference type="NCBIfam" id="TIGR02860">
    <property type="entry name" value="spore_IV_B"/>
    <property type="match status" value="1"/>
</dbReference>
<feature type="domain" description="Peptidase S55" evidence="1">
    <location>
        <begin position="184"/>
        <end position="407"/>
    </location>
</feature>
<keyword evidence="2" id="KW-0378">Hydrolase</keyword>
<dbReference type="InterPro" id="IPR036034">
    <property type="entry name" value="PDZ_sf"/>
</dbReference>
<dbReference type="SUPFAM" id="SSF50156">
    <property type="entry name" value="PDZ domain-like"/>
    <property type="match status" value="1"/>
</dbReference>
<dbReference type="Proteomes" id="UP001546774">
    <property type="component" value="Unassembled WGS sequence"/>
</dbReference>
<dbReference type="InterPro" id="IPR014219">
    <property type="entry name" value="SpoIVB"/>
</dbReference>
<sequence length="407" mass="44708">MKKKIVYRFFIFVLFFIVSASGMGIYAHMVAKQLPGEIYLQNNRITTLQLGLPVTAENDTQKVNLSRPAAFAAEQTGSYPMQIKLFGVFDIRTVDVNVVEPDYVYPCGFQIGLYLKTDGVLAVNTQSITDIYGNEVNPCENIIRQGDYILAVNAEKVSSKGTLAEAVKKCGGTEVVFTILRNGQQFDVSVTPVMDEGGNYKIGLWVKDDAQGIGTMTYIDSSGGFGALGHGISDETTAGLLTIHDGRLYKTKIVSIIKGTEGTPGEFIGTIDYQEKNFLGSIRKNTVSGIFGTLDKNLAEEYELEYMQVGYSHEVEKGKAYIRMYTDNSYQDYQIEIDHISYGGQKNLTFTVKSPELLAMTNGIVQGMSGSPILQNGKFVGAVTHVFIDNPTKGYGIFAETMLKEGK</sequence>
<evidence type="ECO:0000313" key="2">
    <source>
        <dbReference type="EMBL" id="MEQ2554184.1"/>
    </source>
</evidence>
<organism evidence="2 3">
    <name type="scientific">Lachnospira intestinalis</name>
    <dbReference type="NCBI Taxonomy" id="3133158"/>
    <lineage>
        <taxon>Bacteria</taxon>
        <taxon>Bacillati</taxon>
        <taxon>Bacillota</taxon>
        <taxon>Clostridia</taxon>
        <taxon>Lachnospirales</taxon>
        <taxon>Lachnospiraceae</taxon>
        <taxon>Lachnospira</taxon>
    </lineage>
</organism>
<dbReference type="Pfam" id="PF05580">
    <property type="entry name" value="Peptidase_S55"/>
    <property type="match status" value="1"/>
</dbReference>
<dbReference type="PROSITE" id="PS51494">
    <property type="entry name" value="SPOIVB"/>
    <property type="match status" value="1"/>
</dbReference>
<gene>
    <name evidence="2" type="primary">spoIVB</name>
    <name evidence="2" type="ORF">WMO37_04015</name>
</gene>
<proteinExistence type="predicted"/>
<evidence type="ECO:0000313" key="3">
    <source>
        <dbReference type="Proteomes" id="UP001546774"/>
    </source>
</evidence>
<evidence type="ECO:0000259" key="1">
    <source>
        <dbReference type="PROSITE" id="PS51494"/>
    </source>
</evidence>
<protein>
    <submittedName>
        <fullName evidence="2">SpoIVB peptidase</fullName>
        <ecNumber evidence="2">3.4.21.116</ecNumber>
    </submittedName>
</protein>
<keyword evidence="3" id="KW-1185">Reference proteome</keyword>
<reference evidence="2" key="1">
    <citation type="submission" date="2024-03" db="EMBL/GenBank/DDBJ databases">
        <title>Human intestinal bacterial collection.</title>
        <authorList>
            <person name="Pauvert C."/>
            <person name="Hitch T.C.A."/>
            <person name="Clavel T."/>
        </authorList>
    </citation>
    <scope>NUCLEOTIDE SEQUENCE [LARGE SCALE GENOMIC DNA]</scope>
    <source>
        <strain evidence="2">CLA-AA-H89B</strain>
    </source>
</reference>
<dbReference type="InterPro" id="IPR008763">
    <property type="entry name" value="Peptidase_S55"/>
</dbReference>
<dbReference type="EMBL" id="JBBMFS010000002">
    <property type="protein sequence ID" value="MEQ2554184.1"/>
    <property type="molecule type" value="Genomic_DNA"/>
</dbReference>
<dbReference type="GO" id="GO:0016787">
    <property type="term" value="F:hydrolase activity"/>
    <property type="evidence" value="ECO:0007669"/>
    <property type="project" value="UniProtKB-KW"/>
</dbReference>
<dbReference type="Gene3D" id="2.30.42.10">
    <property type="match status" value="1"/>
</dbReference>
<comment type="caution">
    <text evidence="2">The sequence shown here is derived from an EMBL/GenBank/DDBJ whole genome shotgun (WGS) entry which is preliminary data.</text>
</comment>
<name>A0ABV1H3C7_9FIRM</name>
<dbReference type="EC" id="3.4.21.116" evidence="2"/>
<accession>A0ABV1H3C7</accession>